<organism evidence="7 8">
    <name type="scientific">Candidatus Schekmanbacteria bacterium RBG_13_48_7</name>
    <dbReference type="NCBI Taxonomy" id="1817878"/>
    <lineage>
        <taxon>Bacteria</taxon>
        <taxon>Candidatus Schekmaniibacteriota</taxon>
    </lineage>
</organism>
<dbReference type="GO" id="GO:0003735">
    <property type="term" value="F:structural constituent of ribosome"/>
    <property type="evidence" value="ECO:0007669"/>
    <property type="project" value="InterPro"/>
</dbReference>
<dbReference type="GO" id="GO:0006412">
    <property type="term" value="P:translation"/>
    <property type="evidence" value="ECO:0007669"/>
    <property type="project" value="UniProtKB-UniRule"/>
</dbReference>
<dbReference type="SUPFAM" id="SSF57829">
    <property type="entry name" value="Zn-binding ribosomal proteins"/>
    <property type="match status" value="1"/>
</dbReference>
<dbReference type="EMBL" id="MGDD01000158">
    <property type="protein sequence ID" value="OGL45839.1"/>
    <property type="molecule type" value="Genomic_DNA"/>
</dbReference>
<dbReference type="NCBIfam" id="TIGR01031">
    <property type="entry name" value="rpmF_bact"/>
    <property type="match status" value="1"/>
</dbReference>
<protein>
    <recommendedName>
        <fullName evidence="4 5">Large ribosomal subunit protein bL32</fullName>
    </recommendedName>
</protein>
<dbReference type="Proteomes" id="UP000179266">
    <property type="component" value="Unassembled WGS sequence"/>
</dbReference>
<evidence type="ECO:0000256" key="1">
    <source>
        <dbReference type="ARBA" id="ARBA00008560"/>
    </source>
</evidence>
<sequence>MGNPKHRTSKSRRNMRRSHHAVKAPQLILCANCNEPKLPHRVCPNCGFYQDREIIKIEEA</sequence>
<evidence type="ECO:0000313" key="7">
    <source>
        <dbReference type="EMBL" id="OGL45839.1"/>
    </source>
</evidence>
<dbReference type="InterPro" id="IPR044957">
    <property type="entry name" value="Ribosomal_bL32_bact"/>
</dbReference>
<dbReference type="GO" id="GO:0015934">
    <property type="term" value="C:large ribosomal subunit"/>
    <property type="evidence" value="ECO:0007669"/>
    <property type="project" value="InterPro"/>
</dbReference>
<name>A0A1F7RW87_9BACT</name>
<keyword evidence="3 5" id="KW-0687">Ribonucleoprotein</keyword>
<comment type="similarity">
    <text evidence="1 5">Belongs to the bacterial ribosomal protein bL32 family.</text>
</comment>
<dbReference type="AlphaFoldDB" id="A0A1F7RW87"/>
<dbReference type="Pfam" id="PF01783">
    <property type="entry name" value="Ribosomal_L32p"/>
    <property type="match status" value="1"/>
</dbReference>
<proteinExistence type="inferred from homology"/>
<evidence type="ECO:0000256" key="3">
    <source>
        <dbReference type="ARBA" id="ARBA00023274"/>
    </source>
</evidence>
<accession>A0A1F7RW87</accession>
<feature type="region of interest" description="Disordered" evidence="6">
    <location>
        <begin position="1"/>
        <end position="21"/>
    </location>
</feature>
<evidence type="ECO:0000256" key="4">
    <source>
        <dbReference type="ARBA" id="ARBA00035178"/>
    </source>
</evidence>
<dbReference type="Gene3D" id="1.20.5.640">
    <property type="entry name" value="Single helix bin"/>
    <property type="match status" value="1"/>
</dbReference>
<evidence type="ECO:0000256" key="2">
    <source>
        <dbReference type="ARBA" id="ARBA00022980"/>
    </source>
</evidence>
<evidence type="ECO:0000313" key="8">
    <source>
        <dbReference type="Proteomes" id="UP000179266"/>
    </source>
</evidence>
<keyword evidence="2 5" id="KW-0689">Ribosomal protein</keyword>
<dbReference type="PANTHER" id="PTHR35534:SF1">
    <property type="entry name" value="LARGE RIBOSOMAL SUBUNIT PROTEIN BL32"/>
    <property type="match status" value="1"/>
</dbReference>
<dbReference type="HAMAP" id="MF_00340">
    <property type="entry name" value="Ribosomal_bL32"/>
    <property type="match status" value="1"/>
</dbReference>
<evidence type="ECO:0000256" key="6">
    <source>
        <dbReference type="SAM" id="MobiDB-lite"/>
    </source>
</evidence>
<reference evidence="7 8" key="1">
    <citation type="journal article" date="2016" name="Nat. Commun.">
        <title>Thousands of microbial genomes shed light on interconnected biogeochemical processes in an aquifer system.</title>
        <authorList>
            <person name="Anantharaman K."/>
            <person name="Brown C.T."/>
            <person name="Hug L.A."/>
            <person name="Sharon I."/>
            <person name="Castelle C.J."/>
            <person name="Probst A.J."/>
            <person name="Thomas B.C."/>
            <person name="Singh A."/>
            <person name="Wilkins M.J."/>
            <person name="Karaoz U."/>
            <person name="Brodie E.L."/>
            <person name="Williams K.H."/>
            <person name="Hubbard S.S."/>
            <person name="Banfield J.F."/>
        </authorList>
    </citation>
    <scope>NUCLEOTIDE SEQUENCE [LARGE SCALE GENOMIC DNA]</scope>
</reference>
<comment type="caution">
    <text evidence="7">The sequence shown here is derived from an EMBL/GenBank/DDBJ whole genome shotgun (WGS) entry which is preliminary data.</text>
</comment>
<dbReference type="InterPro" id="IPR002677">
    <property type="entry name" value="Ribosomal_bL32"/>
</dbReference>
<dbReference type="PANTHER" id="PTHR35534">
    <property type="entry name" value="50S RIBOSOMAL PROTEIN L32"/>
    <property type="match status" value="1"/>
</dbReference>
<dbReference type="InterPro" id="IPR011332">
    <property type="entry name" value="Ribosomal_zn-bd"/>
</dbReference>
<gene>
    <name evidence="5" type="primary">rpmF</name>
    <name evidence="7" type="ORF">A2161_11530</name>
</gene>
<evidence type="ECO:0000256" key="5">
    <source>
        <dbReference type="HAMAP-Rule" id="MF_00340"/>
    </source>
</evidence>